<evidence type="ECO:0000256" key="1">
    <source>
        <dbReference type="SAM" id="Phobius"/>
    </source>
</evidence>
<keyword evidence="1" id="KW-1133">Transmembrane helix</keyword>
<dbReference type="Proteomes" id="UP000757103">
    <property type="component" value="Unassembled WGS sequence"/>
</dbReference>
<name>A0A921SVL8_9BACT</name>
<evidence type="ECO:0000313" key="2">
    <source>
        <dbReference type="EMBL" id="HJG89871.1"/>
    </source>
</evidence>
<evidence type="ECO:0000313" key="3">
    <source>
        <dbReference type="Proteomes" id="UP000757103"/>
    </source>
</evidence>
<dbReference type="InterPro" id="IPR007359">
    <property type="entry name" value="SigmaE_reg_RseC_MucC"/>
</dbReference>
<dbReference type="RefSeq" id="WP_273306927.1">
    <property type="nucleotide sequence ID" value="NZ_DYUD01000027.1"/>
</dbReference>
<reference evidence="2" key="2">
    <citation type="submission" date="2021-09" db="EMBL/GenBank/DDBJ databases">
        <authorList>
            <person name="Gilroy R."/>
        </authorList>
    </citation>
    <scope>NUCLEOTIDE SEQUENCE</scope>
    <source>
        <strain evidence="2">CHK121-7720</strain>
    </source>
</reference>
<keyword evidence="1" id="KW-0472">Membrane</keyword>
<protein>
    <submittedName>
        <fullName evidence="2">SoxR reducing system RseC family protein</fullName>
    </submittedName>
</protein>
<accession>A0A921SVL8</accession>
<dbReference type="AlphaFoldDB" id="A0A921SVL8"/>
<dbReference type="PANTHER" id="PTHR35867">
    <property type="entry name" value="PROTEIN RSEC"/>
    <property type="match status" value="1"/>
</dbReference>
<feature type="transmembrane region" description="Helical" evidence="1">
    <location>
        <begin position="103"/>
        <end position="123"/>
    </location>
</feature>
<sequence length="141" mass="15561">MKRPDIEHEGIVTGITPSHILVRILQQSACAGCHAASLCATAEQKEKIIEVKNDGTPVRIGDKVVVTLAAKSGYKALWLTAVLPLLLIVLSLVVTTWVGASELVTGLCALLVPVIYYILLYFYRDRLKKQFTFFLKKTFVS</sequence>
<proteinExistence type="predicted"/>
<comment type="caution">
    <text evidence="2">The sequence shown here is derived from an EMBL/GenBank/DDBJ whole genome shotgun (WGS) entry which is preliminary data.</text>
</comment>
<dbReference type="EMBL" id="DYUD01000027">
    <property type="protein sequence ID" value="HJG89871.1"/>
    <property type="molecule type" value="Genomic_DNA"/>
</dbReference>
<feature type="transmembrane region" description="Helical" evidence="1">
    <location>
        <begin position="76"/>
        <end position="97"/>
    </location>
</feature>
<keyword evidence="1" id="KW-0812">Transmembrane</keyword>
<organism evidence="2 3">
    <name type="scientific">Barnesiella viscericola</name>
    <dbReference type="NCBI Taxonomy" id="397865"/>
    <lineage>
        <taxon>Bacteria</taxon>
        <taxon>Pseudomonadati</taxon>
        <taxon>Bacteroidota</taxon>
        <taxon>Bacteroidia</taxon>
        <taxon>Bacteroidales</taxon>
        <taxon>Barnesiellaceae</taxon>
        <taxon>Barnesiella</taxon>
    </lineage>
</organism>
<dbReference type="PANTHER" id="PTHR35867:SF1">
    <property type="entry name" value="PROTEIN RSEC"/>
    <property type="match status" value="1"/>
</dbReference>
<reference evidence="2" key="1">
    <citation type="journal article" date="2021" name="PeerJ">
        <title>Extensive microbial diversity within the chicken gut microbiome revealed by metagenomics and culture.</title>
        <authorList>
            <person name="Gilroy R."/>
            <person name="Ravi A."/>
            <person name="Getino M."/>
            <person name="Pursley I."/>
            <person name="Horton D.L."/>
            <person name="Alikhan N.F."/>
            <person name="Baker D."/>
            <person name="Gharbi K."/>
            <person name="Hall N."/>
            <person name="Watson M."/>
            <person name="Adriaenssens E.M."/>
            <person name="Foster-Nyarko E."/>
            <person name="Jarju S."/>
            <person name="Secka A."/>
            <person name="Antonio M."/>
            <person name="Oren A."/>
            <person name="Chaudhuri R.R."/>
            <person name="La Ragione R."/>
            <person name="Hildebrand F."/>
            <person name="Pallen M.J."/>
        </authorList>
    </citation>
    <scope>NUCLEOTIDE SEQUENCE</scope>
    <source>
        <strain evidence="2">CHK121-7720</strain>
    </source>
</reference>
<dbReference type="Pfam" id="PF04246">
    <property type="entry name" value="RseC_MucC"/>
    <property type="match status" value="1"/>
</dbReference>
<gene>
    <name evidence="2" type="ORF">K8U91_10440</name>
</gene>